<feature type="transmembrane region" description="Helical" evidence="1">
    <location>
        <begin position="194"/>
        <end position="214"/>
    </location>
</feature>
<evidence type="ECO:0000259" key="2">
    <source>
        <dbReference type="PROSITE" id="PS50883"/>
    </source>
</evidence>
<organism evidence="4 5">
    <name type="scientific">Kineococcus rhizosphaerae</name>
    <dbReference type="NCBI Taxonomy" id="559628"/>
    <lineage>
        <taxon>Bacteria</taxon>
        <taxon>Bacillati</taxon>
        <taxon>Actinomycetota</taxon>
        <taxon>Actinomycetes</taxon>
        <taxon>Kineosporiales</taxon>
        <taxon>Kineosporiaceae</taxon>
        <taxon>Kineococcus</taxon>
    </lineage>
</organism>
<evidence type="ECO:0000259" key="3">
    <source>
        <dbReference type="PROSITE" id="PS50887"/>
    </source>
</evidence>
<dbReference type="Pfam" id="PF00563">
    <property type="entry name" value="EAL"/>
    <property type="match status" value="1"/>
</dbReference>
<comment type="caution">
    <text evidence="4">The sequence shown here is derived from an EMBL/GenBank/DDBJ whole genome shotgun (WGS) entry which is preliminary data.</text>
</comment>
<feature type="transmembrane region" description="Helical" evidence="1">
    <location>
        <begin position="132"/>
        <end position="155"/>
    </location>
</feature>
<dbReference type="PANTHER" id="PTHR44757">
    <property type="entry name" value="DIGUANYLATE CYCLASE DGCP"/>
    <property type="match status" value="1"/>
</dbReference>
<dbReference type="NCBIfam" id="TIGR00254">
    <property type="entry name" value="GGDEF"/>
    <property type="match status" value="1"/>
</dbReference>
<evidence type="ECO:0000313" key="5">
    <source>
        <dbReference type="Proteomes" id="UP000238083"/>
    </source>
</evidence>
<evidence type="ECO:0000256" key="1">
    <source>
        <dbReference type="SAM" id="Phobius"/>
    </source>
</evidence>
<dbReference type="InterPro" id="IPR029787">
    <property type="entry name" value="Nucleotide_cyclase"/>
</dbReference>
<keyword evidence="1" id="KW-0812">Transmembrane</keyword>
<dbReference type="PROSITE" id="PS50887">
    <property type="entry name" value="GGDEF"/>
    <property type="match status" value="1"/>
</dbReference>
<dbReference type="Proteomes" id="UP000238083">
    <property type="component" value="Unassembled WGS sequence"/>
</dbReference>
<dbReference type="SUPFAM" id="SSF55073">
    <property type="entry name" value="Nucleotide cyclase"/>
    <property type="match status" value="1"/>
</dbReference>
<dbReference type="InterPro" id="IPR000160">
    <property type="entry name" value="GGDEF_dom"/>
</dbReference>
<dbReference type="PROSITE" id="PS50883">
    <property type="entry name" value="EAL"/>
    <property type="match status" value="1"/>
</dbReference>
<dbReference type="SMART" id="SM00267">
    <property type="entry name" value="GGDEF"/>
    <property type="match status" value="1"/>
</dbReference>
<feature type="transmembrane region" description="Helical" evidence="1">
    <location>
        <begin position="101"/>
        <end position="120"/>
    </location>
</feature>
<dbReference type="Gene3D" id="3.30.70.270">
    <property type="match status" value="1"/>
</dbReference>
<feature type="transmembrane region" description="Helical" evidence="1">
    <location>
        <begin position="40"/>
        <end position="59"/>
    </location>
</feature>
<dbReference type="InterPro" id="IPR052155">
    <property type="entry name" value="Biofilm_reg_signaling"/>
</dbReference>
<dbReference type="InterPro" id="IPR043128">
    <property type="entry name" value="Rev_trsase/Diguanyl_cyclase"/>
</dbReference>
<feature type="transmembrane region" description="Helical" evidence="1">
    <location>
        <begin position="264"/>
        <end position="284"/>
    </location>
</feature>
<dbReference type="CDD" id="cd01948">
    <property type="entry name" value="EAL"/>
    <property type="match status" value="1"/>
</dbReference>
<proteinExistence type="predicted"/>
<sequence length="764" mass="79973">MGVQRSARRSTRRADAVVALVLALVVAGFALPLPAAVTVALLGACGIVGLLGLAVGTLVHRPAPRAAWWTLSGAGLVFLLGVAVRPWALAQDGWVQHLGDFVSLTGYSTLLTALVLLLRAHGGLRRELLTDVLVLTAAGALSALRVLVLPGLAAAGVDRGTAVLAGLFPLVDVVLLGIAADLVISDPRDPRHRLVAAGVLALLVGDVGYSLVDVGANDVPPQVTDAAWAVAYLLLGASALHPARTRSPLTRRPRDDQRRDAWNLPRLLLLGLSLAVVVVAVTWPPAGHRVLYGVASGATLTTVLGLLVFRSVSAVNGQARARAVLHRRASHDDLTDLPNRGEVHRAGAALLATPAPAGTGRWVLFCDLDGFKRVNDRWGHGTGDGLLKVTAQRLRSVAPGALVGRLSGDEFVLVTTGSDADVVALAAAVLESIGRPVPLPAAEVVVTGSVGLARVADGAQGVDRALQDADAAMYRAKGLGRNRWAVFDESMRSDAGDGYDLELALRQAVATDGFDVHYQPVVDVRDGSARGVEALLRWDRPGVGPLSPAVFVPVLEDTGLIVDVGRSVLTRAVTHLARWRASGVVDEDFTMSVNVSPRQLFDTGFAQDLADLLRARDVPGSAVVLELTESCVLEGDDATLRVLHDLRALGVELALDDFGTGYSALSYLRDFPVTRVKVDRSFVNGIGRSPRDEEVVRAVVAVSTALGLALTAEGVETPAQRDAVLAMGVTHGQGWLWARALPPAELAAWLGAGAGAGEKRVPLG</sequence>
<keyword evidence="1" id="KW-1133">Transmembrane helix</keyword>
<feature type="transmembrane region" description="Helical" evidence="1">
    <location>
        <begin position="66"/>
        <end position="89"/>
    </location>
</feature>
<feature type="transmembrane region" description="Helical" evidence="1">
    <location>
        <begin position="226"/>
        <end position="243"/>
    </location>
</feature>
<dbReference type="EMBL" id="PVZF01000006">
    <property type="protein sequence ID" value="PRY14487.1"/>
    <property type="molecule type" value="Genomic_DNA"/>
</dbReference>
<dbReference type="SMART" id="SM00052">
    <property type="entry name" value="EAL"/>
    <property type="match status" value="1"/>
</dbReference>
<keyword evidence="1" id="KW-0472">Membrane</keyword>
<dbReference type="InterPro" id="IPR035919">
    <property type="entry name" value="EAL_sf"/>
</dbReference>
<dbReference type="InterPro" id="IPR001633">
    <property type="entry name" value="EAL_dom"/>
</dbReference>
<reference evidence="4 5" key="1">
    <citation type="submission" date="2018-03" db="EMBL/GenBank/DDBJ databases">
        <title>Genomic Encyclopedia of Archaeal and Bacterial Type Strains, Phase II (KMG-II): from individual species to whole genera.</title>
        <authorList>
            <person name="Goeker M."/>
        </authorList>
    </citation>
    <scope>NUCLEOTIDE SEQUENCE [LARGE SCALE GENOMIC DNA]</scope>
    <source>
        <strain evidence="4 5">DSM 19711</strain>
    </source>
</reference>
<keyword evidence="5" id="KW-1185">Reference proteome</keyword>
<gene>
    <name evidence="4" type="ORF">CLV37_10645</name>
</gene>
<feature type="transmembrane region" description="Helical" evidence="1">
    <location>
        <begin position="290"/>
        <end position="312"/>
    </location>
</feature>
<feature type="domain" description="EAL" evidence="2">
    <location>
        <begin position="498"/>
        <end position="754"/>
    </location>
</feature>
<dbReference type="RefSeq" id="WP_146149390.1">
    <property type="nucleotide sequence ID" value="NZ_PVZF01000006.1"/>
</dbReference>
<accession>A0A2T0R346</accession>
<dbReference type="Pfam" id="PF00990">
    <property type="entry name" value="GGDEF"/>
    <property type="match status" value="1"/>
</dbReference>
<name>A0A2T0R346_9ACTN</name>
<dbReference type="CDD" id="cd01949">
    <property type="entry name" value="GGDEF"/>
    <property type="match status" value="1"/>
</dbReference>
<evidence type="ECO:0000313" key="4">
    <source>
        <dbReference type="EMBL" id="PRY14487.1"/>
    </source>
</evidence>
<feature type="domain" description="GGDEF" evidence="3">
    <location>
        <begin position="359"/>
        <end position="489"/>
    </location>
</feature>
<feature type="transmembrane region" description="Helical" evidence="1">
    <location>
        <begin position="161"/>
        <end position="182"/>
    </location>
</feature>
<dbReference type="AlphaFoldDB" id="A0A2T0R346"/>
<dbReference type="SUPFAM" id="SSF141868">
    <property type="entry name" value="EAL domain-like"/>
    <property type="match status" value="1"/>
</dbReference>
<protein>
    <submittedName>
        <fullName evidence="4">Diguanylate cyclase (GGDEF)-like protein</fullName>
    </submittedName>
</protein>
<dbReference type="Gene3D" id="3.20.20.450">
    <property type="entry name" value="EAL domain"/>
    <property type="match status" value="1"/>
</dbReference>
<dbReference type="OrthoDB" id="3274397at2"/>
<dbReference type="PANTHER" id="PTHR44757:SF2">
    <property type="entry name" value="BIOFILM ARCHITECTURE MAINTENANCE PROTEIN MBAA"/>
    <property type="match status" value="1"/>
</dbReference>